<organism evidence="2 3">
    <name type="scientific">Obba rivulosa</name>
    <dbReference type="NCBI Taxonomy" id="1052685"/>
    <lineage>
        <taxon>Eukaryota</taxon>
        <taxon>Fungi</taxon>
        <taxon>Dikarya</taxon>
        <taxon>Basidiomycota</taxon>
        <taxon>Agaricomycotina</taxon>
        <taxon>Agaricomycetes</taxon>
        <taxon>Polyporales</taxon>
        <taxon>Gelatoporiaceae</taxon>
        <taxon>Obba</taxon>
    </lineage>
</organism>
<feature type="region of interest" description="Disordered" evidence="1">
    <location>
        <begin position="87"/>
        <end position="106"/>
    </location>
</feature>
<gene>
    <name evidence="2" type="ORF">OBBRIDRAFT_694930</name>
</gene>
<sequence>MISVGAHKPVLDQAYRDLVSGKEPEAALVSAIKEAIAQPGPDNVWRELLEPVVGQRSPEDYLAQVRCTLSARRETREWRKRAKFWKGTATEGGTRGGTITPSPSDISSIMEEFLPERQKPVDELM</sequence>
<evidence type="ECO:0000313" key="2">
    <source>
        <dbReference type="EMBL" id="OCH87170.1"/>
    </source>
</evidence>
<evidence type="ECO:0000313" key="3">
    <source>
        <dbReference type="Proteomes" id="UP000250043"/>
    </source>
</evidence>
<dbReference type="AlphaFoldDB" id="A0A8E2ARR8"/>
<accession>A0A8E2ARR8</accession>
<protein>
    <submittedName>
        <fullName evidence="2">Uncharacterized protein</fullName>
    </submittedName>
</protein>
<feature type="non-terminal residue" evidence="2">
    <location>
        <position position="125"/>
    </location>
</feature>
<dbReference type="EMBL" id="KV722496">
    <property type="protein sequence ID" value="OCH87170.1"/>
    <property type="molecule type" value="Genomic_DNA"/>
</dbReference>
<keyword evidence="3" id="KW-1185">Reference proteome</keyword>
<reference evidence="2 3" key="1">
    <citation type="submission" date="2016-07" db="EMBL/GenBank/DDBJ databases">
        <title>Draft genome of the white-rot fungus Obba rivulosa 3A-2.</title>
        <authorList>
            <consortium name="DOE Joint Genome Institute"/>
            <person name="Miettinen O."/>
            <person name="Riley R."/>
            <person name="Acob R."/>
            <person name="Barry K."/>
            <person name="Cullen D."/>
            <person name="De Vries R."/>
            <person name="Hainaut M."/>
            <person name="Hatakka A."/>
            <person name="Henrissat B."/>
            <person name="Hilden K."/>
            <person name="Kuo R."/>
            <person name="Labutti K."/>
            <person name="Lipzen A."/>
            <person name="Makela M.R."/>
            <person name="Sandor L."/>
            <person name="Spatafora J.W."/>
            <person name="Grigoriev I.V."/>
            <person name="Hibbett D.S."/>
        </authorList>
    </citation>
    <scope>NUCLEOTIDE SEQUENCE [LARGE SCALE GENOMIC DNA]</scope>
    <source>
        <strain evidence="2 3">3A-2</strain>
    </source>
</reference>
<evidence type="ECO:0000256" key="1">
    <source>
        <dbReference type="SAM" id="MobiDB-lite"/>
    </source>
</evidence>
<dbReference type="OrthoDB" id="2798624at2759"/>
<dbReference type="Proteomes" id="UP000250043">
    <property type="component" value="Unassembled WGS sequence"/>
</dbReference>
<name>A0A8E2ARR8_9APHY</name>
<proteinExistence type="predicted"/>